<dbReference type="AlphaFoldDB" id="A0A1I1STC8"/>
<gene>
    <name evidence="3" type="ORF">SAMN05421773_11733</name>
</gene>
<organism evidence="3 4">
    <name type="scientific">Streptomyces aidingensis</name>
    <dbReference type="NCBI Taxonomy" id="910347"/>
    <lineage>
        <taxon>Bacteria</taxon>
        <taxon>Bacillati</taxon>
        <taxon>Actinomycetota</taxon>
        <taxon>Actinomycetes</taxon>
        <taxon>Kitasatosporales</taxon>
        <taxon>Streptomycetaceae</taxon>
        <taxon>Streptomyces</taxon>
    </lineage>
</organism>
<accession>A0A1I1STC8</accession>
<sequence length="367" mass="37538">MNEHPKHPAHTGRVNGASQDPPAGVEERLHELARLLETGLPPAPPEAVRRRGERRRARRRAGAAAGSVGAVAALALGGWLLGGGWPDGAPLPDRQPVPPAVTGTPGERTATPSPAGPENGGGTDPLPGEEDVRDGSSVALPPAALPWSGALVWQEMPDETVYHELRGLQNVDCDSGLFARYPDLPARVTTFASGQTAAAQFRVVSFPAEEYAAAYTESLHLPAHDCGLLVPDAAAEAAVRATAGTGVELTIYDQVAATAGRRAAGSYLFVARSKHMVLSVRMITTPFPTSGQVGEEMAMLYETGPEQKHYRVTAECLVTLVSEAAGETAEGAASVRDGRCGGTGGGGTGGGGTGGGGTAEGAVPATP</sequence>
<feature type="compositionally biased region" description="Gly residues" evidence="1">
    <location>
        <begin position="340"/>
        <end position="359"/>
    </location>
</feature>
<feature type="compositionally biased region" description="Basic residues" evidence="1">
    <location>
        <begin position="51"/>
        <end position="61"/>
    </location>
</feature>
<reference evidence="3 4" key="1">
    <citation type="submission" date="2016-10" db="EMBL/GenBank/DDBJ databases">
        <authorList>
            <person name="de Groot N.N."/>
        </authorList>
    </citation>
    <scope>NUCLEOTIDE SEQUENCE [LARGE SCALE GENOMIC DNA]</scope>
    <source>
        <strain evidence="3 4">CGMCC 4.5739</strain>
    </source>
</reference>
<feature type="transmembrane region" description="Helical" evidence="2">
    <location>
        <begin position="61"/>
        <end position="85"/>
    </location>
</feature>
<evidence type="ECO:0000313" key="4">
    <source>
        <dbReference type="Proteomes" id="UP000199207"/>
    </source>
</evidence>
<dbReference type="RefSeq" id="WP_093840990.1">
    <property type="nucleotide sequence ID" value="NZ_FOLM01000017.1"/>
</dbReference>
<feature type="region of interest" description="Disordered" evidence="1">
    <location>
        <begin position="87"/>
        <end position="138"/>
    </location>
</feature>
<keyword evidence="2" id="KW-0812">Transmembrane</keyword>
<keyword evidence="2" id="KW-1133">Transmembrane helix</keyword>
<dbReference type="STRING" id="910347.SAMN05421773_11733"/>
<name>A0A1I1STC8_9ACTN</name>
<evidence type="ECO:0000313" key="3">
    <source>
        <dbReference type="EMBL" id="SFD49705.1"/>
    </source>
</evidence>
<evidence type="ECO:0000256" key="2">
    <source>
        <dbReference type="SAM" id="Phobius"/>
    </source>
</evidence>
<keyword evidence="4" id="KW-1185">Reference proteome</keyword>
<evidence type="ECO:0000256" key="1">
    <source>
        <dbReference type="SAM" id="MobiDB-lite"/>
    </source>
</evidence>
<feature type="region of interest" description="Disordered" evidence="1">
    <location>
        <begin position="1"/>
        <end position="67"/>
    </location>
</feature>
<keyword evidence="2" id="KW-0472">Membrane</keyword>
<evidence type="ECO:0008006" key="5">
    <source>
        <dbReference type="Google" id="ProtNLM"/>
    </source>
</evidence>
<feature type="compositionally biased region" description="Basic and acidic residues" evidence="1">
    <location>
        <begin position="25"/>
        <end position="34"/>
    </location>
</feature>
<dbReference type="Proteomes" id="UP000199207">
    <property type="component" value="Unassembled WGS sequence"/>
</dbReference>
<protein>
    <recommendedName>
        <fullName evidence="5">PknH-like extracellular domain-containing protein</fullName>
    </recommendedName>
</protein>
<dbReference type="EMBL" id="FOLM01000017">
    <property type="protein sequence ID" value="SFD49705.1"/>
    <property type="molecule type" value="Genomic_DNA"/>
</dbReference>
<proteinExistence type="predicted"/>
<feature type="region of interest" description="Disordered" evidence="1">
    <location>
        <begin position="328"/>
        <end position="367"/>
    </location>
</feature>